<sequence>MAILFTFALGTSVGNPVAETFGFGFITTGLIFGGIIAAVAACYYFLNLDGVWAFWLAYIFTRPPGASLGDFLAQPLEYGGLGFGTVTTSLIFFGCIVAIVVYMTFLCPGIGLTLC</sequence>
<keyword evidence="3" id="KW-1185">Reference proteome</keyword>
<evidence type="ECO:0000256" key="1">
    <source>
        <dbReference type="SAM" id="Phobius"/>
    </source>
</evidence>
<keyword evidence="1" id="KW-0472">Membrane</keyword>
<evidence type="ECO:0000313" key="2">
    <source>
        <dbReference type="EMBL" id="MBA8881809.1"/>
    </source>
</evidence>
<reference evidence="2 3" key="1">
    <citation type="submission" date="2020-07" db="EMBL/GenBank/DDBJ databases">
        <title>Genomic Encyclopedia of Type Strains, Phase IV (KMG-V): Genome sequencing to study the core and pangenomes of soil and plant-associated prokaryotes.</title>
        <authorList>
            <person name="Whitman W."/>
        </authorList>
    </citation>
    <scope>NUCLEOTIDE SEQUENCE [LARGE SCALE GENOMIC DNA]</scope>
    <source>
        <strain evidence="2 3">AN3</strain>
    </source>
</reference>
<dbReference type="AlphaFoldDB" id="A0A839ESA7"/>
<keyword evidence="1" id="KW-1133">Transmembrane helix</keyword>
<organism evidence="2 3">
    <name type="scientific">Phyllobacterium myrsinacearum</name>
    <dbReference type="NCBI Taxonomy" id="28101"/>
    <lineage>
        <taxon>Bacteria</taxon>
        <taxon>Pseudomonadati</taxon>
        <taxon>Pseudomonadota</taxon>
        <taxon>Alphaproteobacteria</taxon>
        <taxon>Hyphomicrobiales</taxon>
        <taxon>Phyllobacteriaceae</taxon>
        <taxon>Phyllobacterium</taxon>
    </lineage>
</organism>
<name>A0A839ESA7_9HYPH</name>
<evidence type="ECO:0000313" key="3">
    <source>
        <dbReference type="Proteomes" id="UP000549052"/>
    </source>
</evidence>
<dbReference type="EMBL" id="JACGXN010000017">
    <property type="protein sequence ID" value="MBA8881809.1"/>
    <property type="molecule type" value="Genomic_DNA"/>
</dbReference>
<dbReference type="InterPro" id="IPR007136">
    <property type="entry name" value="DUF347"/>
</dbReference>
<dbReference type="Proteomes" id="UP000549052">
    <property type="component" value="Unassembled WGS sequence"/>
</dbReference>
<protein>
    <submittedName>
        <fullName evidence="2">Putative membrane-anchored protein</fullName>
    </submittedName>
</protein>
<feature type="transmembrane region" description="Helical" evidence="1">
    <location>
        <begin position="24"/>
        <end position="46"/>
    </location>
</feature>
<keyword evidence="1" id="KW-0812">Transmembrane</keyword>
<dbReference type="Pfam" id="PF03988">
    <property type="entry name" value="DUF347"/>
    <property type="match status" value="2"/>
</dbReference>
<proteinExistence type="predicted"/>
<accession>A0A839ESA7</accession>
<comment type="caution">
    <text evidence="2">The sequence shown here is derived from an EMBL/GenBank/DDBJ whole genome shotgun (WGS) entry which is preliminary data.</text>
</comment>
<gene>
    <name evidence="2" type="ORF">FHW16_005556</name>
</gene>
<feature type="transmembrane region" description="Helical" evidence="1">
    <location>
        <begin position="91"/>
        <end position="114"/>
    </location>
</feature>